<keyword evidence="1" id="KW-1133">Transmembrane helix</keyword>
<evidence type="ECO:0000313" key="3">
    <source>
        <dbReference type="Proteomes" id="UP000705379"/>
    </source>
</evidence>
<reference evidence="2" key="2">
    <citation type="journal article" date="2021" name="Microorganisms">
        <title>Bacterial Dimethylsulfoniopropionate Biosynthesis in the East China Sea.</title>
        <authorList>
            <person name="Liu J."/>
            <person name="Zhang Y."/>
            <person name="Liu J."/>
            <person name="Zhong H."/>
            <person name="Williams B.T."/>
            <person name="Zheng Y."/>
            <person name="Curson A.R.J."/>
            <person name="Sun C."/>
            <person name="Sun H."/>
            <person name="Song D."/>
            <person name="Wagner Mackenzie B."/>
            <person name="Bermejo Martinez A."/>
            <person name="Todd J.D."/>
            <person name="Zhang X.H."/>
        </authorList>
    </citation>
    <scope>NUCLEOTIDE SEQUENCE</scope>
    <source>
        <strain evidence="2">AESS21</strain>
    </source>
</reference>
<feature type="transmembrane region" description="Helical" evidence="1">
    <location>
        <begin position="95"/>
        <end position="121"/>
    </location>
</feature>
<feature type="transmembrane region" description="Helical" evidence="1">
    <location>
        <begin position="141"/>
        <end position="163"/>
    </location>
</feature>
<comment type="caution">
    <text evidence="2">The sequence shown here is derived from an EMBL/GenBank/DDBJ whole genome shotgun (WGS) entry which is preliminary data.</text>
</comment>
<evidence type="ECO:0008006" key="4">
    <source>
        <dbReference type="Google" id="ProtNLM"/>
    </source>
</evidence>
<evidence type="ECO:0000313" key="2">
    <source>
        <dbReference type="EMBL" id="MBS8262545.1"/>
    </source>
</evidence>
<accession>A0A944CG39</accession>
<name>A0A944CG39_9HYPH</name>
<feature type="transmembrane region" description="Helical" evidence="1">
    <location>
        <begin position="42"/>
        <end position="61"/>
    </location>
</feature>
<gene>
    <name evidence="2" type="ORF">DYI23_20135</name>
</gene>
<dbReference type="AlphaFoldDB" id="A0A944CG39"/>
<reference evidence="2" key="1">
    <citation type="submission" date="2018-08" db="EMBL/GenBank/DDBJ databases">
        <authorList>
            <person name="Jin W."/>
            <person name="Wang H."/>
            <person name="Yang Y."/>
            <person name="Li M."/>
            <person name="Liu J."/>
        </authorList>
    </citation>
    <scope>NUCLEOTIDE SEQUENCE</scope>
    <source>
        <strain evidence="2">AESS21</strain>
    </source>
</reference>
<organism evidence="2 3">
    <name type="scientific">Roseibium polysiphoniae</name>
    <dbReference type="NCBI Taxonomy" id="2571221"/>
    <lineage>
        <taxon>Bacteria</taxon>
        <taxon>Pseudomonadati</taxon>
        <taxon>Pseudomonadota</taxon>
        <taxon>Alphaproteobacteria</taxon>
        <taxon>Hyphomicrobiales</taxon>
        <taxon>Stappiaceae</taxon>
        <taxon>Roseibium</taxon>
    </lineage>
</organism>
<proteinExistence type="predicted"/>
<protein>
    <recommendedName>
        <fullName evidence="4">Permease</fullName>
    </recommendedName>
</protein>
<dbReference type="Proteomes" id="UP000705379">
    <property type="component" value="Unassembled WGS sequence"/>
</dbReference>
<dbReference type="RefSeq" id="WP_213217849.1">
    <property type="nucleotide sequence ID" value="NZ_QTKU01000005.1"/>
</dbReference>
<keyword evidence="1" id="KW-0812">Transmembrane</keyword>
<keyword evidence="1" id="KW-0472">Membrane</keyword>
<evidence type="ECO:0000256" key="1">
    <source>
        <dbReference type="SAM" id="Phobius"/>
    </source>
</evidence>
<feature type="transmembrane region" description="Helical" evidence="1">
    <location>
        <begin position="68"/>
        <end position="89"/>
    </location>
</feature>
<sequence length="164" mass="16823">MALVLFTILLWTATATLGAIAFRRSDGTFARGLRDAAREAVFIAPRLCIGILGAGFVAALLPADLVSAYLGAGSGIVGLAGASLAGMILPGGPVVAFAVGAAALEAGAGHGQVISFILGWLLLSSNRTLVWEIPIMGTRFVLFRMVLATPIPLVIGYFISLLAN</sequence>
<dbReference type="EMBL" id="QTKU01000005">
    <property type="protein sequence ID" value="MBS8262545.1"/>
    <property type="molecule type" value="Genomic_DNA"/>
</dbReference>